<feature type="transmembrane region" description="Helical" evidence="2">
    <location>
        <begin position="459"/>
        <end position="481"/>
    </location>
</feature>
<keyword evidence="2" id="KW-1133">Transmembrane helix</keyword>
<accession>A0ABD3RW04</accession>
<evidence type="ECO:0000313" key="5">
    <source>
        <dbReference type="Proteomes" id="UP001530377"/>
    </source>
</evidence>
<sequence>MRIALPCTTIAAITSAWGLVSADDGRVAVEEVDGADDGVGNIASSWARVPQLRHEQSSSDGEECDTSHDYGGLVTEADVGILHCGPGRTCVADVTSSVGGRCMTVDSYSSSALPSDRPVVLPRTAIFPSRDAQMARRLSTNTLIRRVQEDEVFVCPTNCPQSFCDCARGSEDANIYTCASEVHSSCINGLIPECTPANLFSYYTETACPFAACVVSGGTRENCECEFYKDYCVLYYSFQESIESCAIGSCCDTQPEGEKYVCIPELQPTGAPTLEPTDTRVPTGTPTISAAPTISPKPTISPPPSSSPTISFAPTVSPAPTPLASEGPSAAPTISPEVSTIATFSPTAYPTGSPTVTPAPTISPPPTTVPSVSPAPTISPAPTVSHAPTVITVAPTESPQYPSSSPIATPLPTGEELSIKEEDDAVELGTAEGGADPSVVEVAPPPLTVTSGGSATNSIAMMATFTASLLLGLGVTFLASII</sequence>
<dbReference type="Proteomes" id="UP001530377">
    <property type="component" value="Unassembled WGS sequence"/>
</dbReference>
<dbReference type="AlphaFoldDB" id="A0ABD3RW04"/>
<keyword evidence="5" id="KW-1185">Reference proteome</keyword>
<feature type="chain" id="PRO_5044782108" evidence="3">
    <location>
        <begin position="23"/>
        <end position="482"/>
    </location>
</feature>
<evidence type="ECO:0000256" key="1">
    <source>
        <dbReference type="SAM" id="MobiDB-lite"/>
    </source>
</evidence>
<feature type="compositionally biased region" description="Polar residues" evidence="1">
    <location>
        <begin position="280"/>
        <end position="290"/>
    </location>
</feature>
<comment type="caution">
    <text evidence="4">The sequence shown here is derived from an EMBL/GenBank/DDBJ whole genome shotgun (WGS) entry which is preliminary data.</text>
</comment>
<feature type="signal peptide" evidence="3">
    <location>
        <begin position="1"/>
        <end position="22"/>
    </location>
</feature>
<keyword evidence="3" id="KW-0732">Signal</keyword>
<keyword evidence="2" id="KW-0812">Transmembrane</keyword>
<feature type="region of interest" description="Disordered" evidence="1">
    <location>
        <begin position="271"/>
        <end position="334"/>
    </location>
</feature>
<evidence type="ECO:0000256" key="3">
    <source>
        <dbReference type="SAM" id="SignalP"/>
    </source>
</evidence>
<organism evidence="4 5">
    <name type="scientific">Cyclostephanos tholiformis</name>
    <dbReference type="NCBI Taxonomy" id="382380"/>
    <lineage>
        <taxon>Eukaryota</taxon>
        <taxon>Sar</taxon>
        <taxon>Stramenopiles</taxon>
        <taxon>Ochrophyta</taxon>
        <taxon>Bacillariophyta</taxon>
        <taxon>Coscinodiscophyceae</taxon>
        <taxon>Thalassiosirophycidae</taxon>
        <taxon>Stephanodiscales</taxon>
        <taxon>Stephanodiscaceae</taxon>
        <taxon>Cyclostephanos</taxon>
    </lineage>
</organism>
<keyword evidence="2" id="KW-0472">Membrane</keyword>
<evidence type="ECO:0000256" key="2">
    <source>
        <dbReference type="SAM" id="Phobius"/>
    </source>
</evidence>
<protein>
    <submittedName>
        <fullName evidence="4">Uncharacterized protein</fullName>
    </submittedName>
</protein>
<name>A0ABD3RW04_9STRA</name>
<dbReference type="EMBL" id="JALLPB020000151">
    <property type="protein sequence ID" value="KAL3816398.1"/>
    <property type="molecule type" value="Genomic_DNA"/>
</dbReference>
<evidence type="ECO:0000313" key="4">
    <source>
        <dbReference type="EMBL" id="KAL3816398.1"/>
    </source>
</evidence>
<proteinExistence type="predicted"/>
<gene>
    <name evidence="4" type="ORF">ACHAXA_008368</name>
</gene>
<reference evidence="4 5" key="1">
    <citation type="submission" date="2024-10" db="EMBL/GenBank/DDBJ databases">
        <title>Updated reference genomes for cyclostephanoid diatoms.</title>
        <authorList>
            <person name="Roberts W.R."/>
            <person name="Alverson A.J."/>
        </authorList>
    </citation>
    <scope>NUCLEOTIDE SEQUENCE [LARGE SCALE GENOMIC DNA]</scope>
    <source>
        <strain evidence="4 5">AJA228-03</strain>
    </source>
</reference>